<feature type="compositionally biased region" description="Acidic residues" evidence="1">
    <location>
        <begin position="455"/>
        <end position="469"/>
    </location>
</feature>
<proteinExistence type="predicted"/>
<feature type="compositionally biased region" description="Acidic residues" evidence="1">
    <location>
        <begin position="511"/>
        <end position="520"/>
    </location>
</feature>
<comment type="caution">
    <text evidence="3">The sequence shown here is derived from an EMBL/GenBank/DDBJ whole genome shotgun (WGS) entry which is preliminary data.</text>
</comment>
<evidence type="ECO:0000256" key="1">
    <source>
        <dbReference type="SAM" id="MobiDB-lite"/>
    </source>
</evidence>
<dbReference type="OrthoDB" id="3501032at2759"/>
<name>A0A423W9Q2_CYTCH</name>
<evidence type="ECO:0000313" key="4">
    <source>
        <dbReference type="Proteomes" id="UP000284375"/>
    </source>
</evidence>
<feature type="compositionally biased region" description="Acidic residues" evidence="1">
    <location>
        <begin position="484"/>
        <end position="494"/>
    </location>
</feature>
<evidence type="ECO:0000259" key="2">
    <source>
        <dbReference type="Pfam" id="PF20150"/>
    </source>
</evidence>
<keyword evidence="4" id="KW-1185">Reference proteome</keyword>
<protein>
    <recommendedName>
        <fullName evidence="2">2EXR domain-containing protein</fullName>
    </recommendedName>
</protein>
<dbReference type="AlphaFoldDB" id="A0A423W9Q2"/>
<dbReference type="STRING" id="252740.A0A423W9Q2"/>
<gene>
    <name evidence="3" type="ORF">VSDG_03554</name>
</gene>
<feature type="compositionally biased region" description="Low complexity" evidence="1">
    <location>
        <begin position="587"/>
        <end position="599"/>
    </location>
</feature>
<sequence>MSDDQVSDEHSYNDSDRDEHSYNDSDRDEDDESQDSSSDEEATGNGLFDLEASEDDSEAAYEGQNGFGYDDGDYLESFPEFMKLPAELREMVWKAFCPDLTTGPRLFEIYVMESPLPRLIPGPALENQTAPTRTLLAVNRESRGLALKSSPHTFSLSAGEIIRYHEEKDIIHVVTSSRSDDAAFLLAIQELGDSLQNLAFSFKFLDNILVDACYLLPSVRRLFVLFDESELQDVPVKNYAWTVSENVHHYYSKTQEDGEAGLVITIERMLCWPDLDKHRDFAQENIELRETGWSSLGDNIRVYRNILADPLATSHELSQDYVTEEMLTEAVTRIQKIEVWPMVQFNGHDGIQLFNDMKAWDRPWDEWGDSGFSGSDDTEDEYDSEGIDDDSIHDHLSTDDEDDLPGQLLADDSSDQGTLGQLLGSPSEANDHLAAQFSSDDDDEGENQADHEDASSEEEEEEEEEDAEDLQTRASRPKRRVVESDSEDQSVTETEEPRPAASRRGLAVLADSEDESDEEGDHGPLPAQGRNRRARAVPSDSEDDDDMPQLSRTTQNRRSRALPAESDDDDDDGSETREAVVNQQNASSSTEDSSGGSSDDSSDDEDDEPPPLKRMSLAQRLRMEAQHARSGHLDEEDSDADGNDGGASFASFDDDEEDGDGTAQEYSIEDGESEEEI</sequence>
<dbReference type="PANTHER" id="PTHR35910:SF6">
    <property type="entry name" value="2EXR DOMAIN-CONTAINING PROTEIN"/>
    <property type="match status" value="1"/>
</dbReference>
<reference evidence="3 4" key="1">
    <citation type="submission" date="2015-09" db="EMBL/GenBank/DDBJ databases">
        <title>Host preference determinants of Valsa canker pathogens revealed by comparative genomics.</title>
        <authorList>
            <person name="Yin Z."/>
            <person name="Huang L."/>
        </authorList>
    </citation>
    <scope>NUCLEOTIDE SEQUENCE [LARGE SCALE GENOMIC DNA]</scope>
    <source>
        <strain evidence="3 4">YSFL</strain>
    </source>
</reference>
<feature type="compositionally biased region" description="Basic and acidic residues" evidence="1">
    <location>
        <begin position="7"/>
        <end position="25"/>
    </location>
</feature>
<dbReference type="PANTHER" id="PTHR35910">
    <property type="entry name" value="2EXR DOMAIN-CONTAINING PROTEIN"/>
    <property type="match status" value="1"/>
</dbReference>
<feature type="region of interest" description="Disordered" evidence="1">
    <location>
        <begin position="368"/>
        <end position="677"/>
    </location>
</feature>
<organism evidence="3 4">
    <name type="scientific">Cytospora chrysosperma</name>
    <name type="common">Cytospora canker fungus</name>
    <name type="synonym">Sphaeria chrysosperma</name>
    <dbReference type="NCBI Taxonomy" id="252740"/>
    <lineage>
        <taxon>Eukaryota</taxon>
        <taxon>Fungi</taxon>
        <taxon>Dikarya</taxon>
        <taxon>Ascomycota</taxon>
        <taxon>Pezizomycotina</taxon>
        <taxon>Sordariomycetes</taxon>
        <taxon>Sordariomycetidae</taxon>
        <taxon>Diaporthales</taxon>
        <taxon>Cytosporaceae</taxon>
        <taxon>Cytospora</taxon>
    </lineage>
</organism>
<dbReference type="Proteomes" id="UP000284375">
    <property type="component" value="Unassembled WGS sequence"/>
</dbReference>
<accession>A0A423W9Q2</accession>
<dbReference type="InterPro" id="IPR045518">
    <property type="entry name" value="2EXR"/>
</dbReference>
<feature type="compositionally biased region" description="Acidic residues" evidence="1">
    <location>
        <begin position="376"/>
        <end position="389"/>
    </location>
</feature>
<feature type="compositionally biased region" description="Basic and acidic residues" evidence="1">
    <location>
        <begin position="621"/>
        <end position="633"/>
    </location>
</feature>
<feature type="compositionally biased region" description="Acidic residues" evidence="1">
    <location>
        <begin position="26"/>
        <end position="42"/>
    </location>
</feature>
<feature type="region of interest" description="Disordered" evidence="1">
    <location>
        <begin position="1"/>
        <end position="65"/>
    </location>
</feature>
<dbReference type="EMBL" id="LJZO01000009">
    <property type="protein sequence ID" value="ROW00086.1"/>
    <property type="molecule type" value="Genomic_DNA"/>
</dbReference>
<feature type="domain" description="2EXR" evidence="2">
    <location>
        <begin position="78"/>
        <end position="171"/>
    </location>
</feature>
<feature type="compositionally biased region" description="Acidic residues" evidence="1">
    <location>
        <begin position="667"/>
        <end position="677"/>
    </location>
</feature>
<dbReference type="Pfam" id="PF20150">
    <property type="entry name" value="2EXR"/>
    <property type="match status" value="1"/>
</dbReference>
<feature type="compositionally biased region" description="Acidic residues" evidence="1">
    <location>
        <begin position="600"/>
        <end position="609"/>
    </location>
</feature>
<evidence type="ECO:0000313" key="3">
    <source>
        <dbReference type="EMBL" id="ROW00086.1"/>
    </source>
</evidence>